<reference evidence="4" key="1">
    <citation type="journal article" date="2019" name="Int. J. Syst. Evol. Microbiol.">
        <title>The Global Catalogue of Microorganisms (GCM) 10K type strain sequencing project: providing services to taxonomists for standard genome sequencing and annotation.</title>
        <authorList>
            <consortium name="The Broad Institute Genomics Platform"/>
            <consortium name="The Broad Institute Genome Sequencing Center for Infectious Disease"/>
            <person name="Wu L."/>
            <person name="Ma J."/>
        </authorList>
    </citation>
    <scope>NUCLEOTIDE SEQUENCE [LARGE SCALE GENOMIC DNA]</scope>
    <source>
        <strain evidence="4">CGMCC 4.6997</strain>
    </source>
</reference>
<evidence type="ECO:0000313" key="3">
    <source>
        <dbReference type="EMBL" id="MFC5501166.1"/>
    </source>
</evidence>
<comment type="caution">
    <text evidence="3">The sequence shown here is derived from an EMBL/GenBank/DDBJ whole genome shotgun (WGS) entry which is preliminary data.</text>
</comment>
<dbReference type="Proteomes" id="UP001596039">
    <property type="component" value="Unassembled WGS sequence"/>
</dbReference>
<dbReference type="RefSeq" id="WP_386738767.1">
    <property type="nucleotide sequence ID" value="NZ_JBHSMG010000001.1"/>
</dbReference>
<protein>
    <submittedName>
        <fullName evidence="3">NADPH-dependent F420 reductase</fullName>
    </submittedName>
</protein>
<dbReference type="PANTHER" id="PTHR14239:SF10">
    <property type="entry name" value="REDUCTASE"/>
    <property type="match status" value="1"/>
</dbReference>
<dbReference type="InterPro" id="IPR028939">
    <property type="entry name" value="P5C_Rdtase_cat_N"/>
</dbReference>
<evidence type="ECO:0000313" key="4">
    <source>
        <dbReference type="Proteomes" id="UP001596039"/>
    </source>
</evidence>
<dbReference type="EMBL" id="JBHSMG010000001">
    <property type="protein sequence ID" value="MFC5501166.1"/>
    <property type="molecule type" value="Genomic_DNA"/>
</dbReference>
<dbReference type="Pfam" id="PF03807">
    <property type="entry name" value="F420_oxidored"/>
    <property type="match status" value="1"/>
</dbReference>
<keyword evidence="1" id="KW-0560">Oxidoreductase</keyword>
<evidence type="ECO:0000259" key="2">
    <source>
        <dbReference type="Pfam" id="PF03807"/>
    </source>
</evidence>
<sequence length="215" mass="22032">MTTIGFIGSGNIGSQVARAAIATGHEVVMSNSRGAETLSELIAELGPHARAASPVEAAAAGDFVVVSVPVKAIDDVPVAPLDGKIVLDTNNYYPQRDGQVAELDAGRITVSGLLQRHLPGSQVVKAFNHIRAAEITSDATPSGTPGRRALAIAGDDEEARALVADFIDGIGFDVVDLGPLSESWRIEAGTPGYGAVLTQAELAAATANAERPIAS</sequence>
<dbReference type="PANTHER" id="PTHR14239">
    <property type="entry name" value="DUDULIN-RELATED"/>
    <property type="match status" value="1"/>
</dbReference>
<dbReference type="InterPro" id="IPR051267">
    <property type="entry name" value="STEAP_metalloreductase"/>
</dbReference>
<dbReference type="Gene3D" id="3.40.50.720">
    <property type="entry name" value="NAD(P)-binding Rossmann-like Domain"/>
    <property type="match status" value="1"/>
</dbReference>
<dbReference type="InterPro" id="IPR036291">
    <property type="entry name" value="NAD(P)-bd_dom_sf"/>
</dbReference>
<dbReference type="SUPFAM" id="SSF51735">
    <property type="entry name" value="NAD(P)-binding Rossmann-fold domains"/>
    <property type="match status" value="1"/>
</dbReference>
<name>A0ABW0NKN1_9MICO</name>
<keyword evidence="4" id="KW-1185">Reference proteome</keyword>
<proteinExistence type="predicted"/>
<gene>
    <name evidence="3" type="ORF">ACFPJ4_02810</name>
</gene>
<feature type="domain" description="Pyrroline-5-carboxylate reductase catalytic N-terminal" evidence="2">
    <location>
        <begin position="3"/>
        <end position="92"/>
    </location>
</feature>
<evidence type="ECO:0000256" key="1">
    <source>
        <dbReference type="ARBA" id="ARBA00023002"/>
    </source>
</evidence>
<accession>A0ABW0NKN1</accession>
<organism evidence="3 4">
    <name type="scientific">Lysinimonas soli</name>
    <dbReference type="NCBI Taxonomy" id="1074233"/>
    <lineage>
        <taxon>Bacteria</taxon>
        <taxon>Bacillati</taxon>
        <taxon>Actinomycetota</taxon>
        <taxon>Actinomycetes</taxon>
        <taxon>Micrococcales</taxon>
        <taxon>Microbacteriaceae</taxon>
        <taxon>Lysinimonas</taxon>
    </lineage>
</organism>